<keyword evidence="10 13" id="KW-0648">Protein biosynthesis</keyword>
<evidence type="ECO:0000256" key="2">
    <source>
        <dbReference type="ARBA" id="ARBA00010207"/>
    </source>
</evidence>
<dbReference type="PANTHER" id="PTHR11538">
    <property type="entry name" value="PHENYLALANYL-TRNA SYNTHETASE"/>
    <property type="match status" value="1"/>
</dbReference>
<sequence>MKEQLEEILAEVQKSVGEIHLRPAFESFKATISGPKGKLTEAMKGMRDVPKEAKPAIGKLINETKQAIEEHYENTLSRIEQAEMAARLGPAIDPTLPAPDRAPGGLHPLTQTRRRVVDIFRKIGFTVAESPELETEWFCFDALNTPDDHPARDAQDTLFLNKETAVTNVSRHGDDPSKEAYVLRTHTSSVQIRTMLAEEPPLRIVAPGRVFRRDTVDATHSANFHQFEGLYIDRNVSVVDLKAVLDHFVREIFGDKVETRLRPSFFPFTEPSFEMDIRSANLGKLSNKWMEIMGCGIVDPEVLKAVGIDSEVWSGYAFGMGIERIAMIQHGIDDIRHFYQNDLRFLKQFA</sequence>
<dbReference type="GO" id="GO:0006432">
    <property type="term" value="P:phenylalanyl-tRNA aminoacylation"/>
    <property type="evidence" value="ECO:0007669"/>
    <property type="project" value="UniProtKB-UniRule"/>
</dbReference>
<evidence type="ECO:0000256" key="1">
    <source>
        <dbReference type="ARBA" id="ARBA00004496"/>
    </source>
</evidence>
<dbReference type="InterPro" id="IPR010978">
    <property type="entry name" value="tRNA-bd_arm"/>
</dbReference>
<dbReference type="GO" id="GO:0005737">
    <property type="term" value="C:cytoplasm"/>
    <property type="evidence" value="ECO:0007669"/>
    <property type="project" value="UniProtKB-SubCell"/>
</dbReference>
<dbReference type="GO" id="GO:0000287">
    <property type="term" value="F:magnesium ion binding"/>
    <property type="evidence" value="ECO:0007669"/>
    <property type="project" value="UniProtKB-UniRule"/>
</dbReference>
<dbReference type="GO" id="GO:0005524">
    <property type="term" value="F:ATP binding"/>
    <property type="evidence" value="ECO:0007669"/>
    <property type="project" value="UniProtKB-UniRule"/>
</dbReference>
<dbReference type="Pfam" id="PF01409">
    <property type="entry name" value="tRNA-synt_2d"/>
    <property type="match status" value="1"/>
</dbReference>
<evidence type="ECO:0000313" key="15">
    <source>
        <dbReference type="EMBL" id="WOO42077.1"/>
    </source>
</evidence>
<keyword evidence="7 13" id="KW-0547">Nucleotide-binding</keyword>
<dbReference type="InterPro" id="IPR004529">
    <property type="entry name" value="Phe-tRNA-synth_IIc_asu"/>
</dbReference>
<keyword evidence="5 13" id="KW-0436">Ligase</keyword>
<comment type="subunit">
    <text evidence="3 13">Tetramer of two alpha and two beta subunits.</text>
</comment>
<dbReference type="RefSeq" id="WP_317834561.1">
    <property type="nucleotide sequence ID" value="NZ_CP136920.1"/>
</dbReference>
<feature type="binding site" evidence="13">
    <location>
        <position position="270"/>
    </location>
    <ligand>
        <name>Mg(2+)</name>
        <dbReference type="ChEBI" id="CHEBI:18420"/>
        <note>shared with beta subunit</note>
    </ligand>
</feature>
<dbReference type="SUPFAM" id="SSF55681">
    <property type="entry name" value="Class II aaRS and biotin synthetases"/>
    <property type="match status" value="1"/>
</dbReference>
<dbReference type="GO" id="GO:0000049">
    <property type="term" value="F:tRNA binding"/>
    <property type="evidence" value="ECO:0007669"/>
    <property type="project" value="InterPro"/>
</dbReference>
<keyword evidence="4 13" id="KW-0963">Cytoplasm</keyword>
<keyword evidence="11 13" id="KW-0030">Aminoacyl-tRNA synthetase</keyword>
<evidence type="ECO:0000313" key="16">
    <source>
        <dbReference type="Proteomes" id="UP001304300"/>
    </source>
</evidence>
<comment type="cofactor">
    <cofactor evidence="13">
        <name>Mg(2+)</name>
        <dbReference type="ChEBI" id="CHEBI:18420"/>
    </cofactor>
    <text evidence="13">Binds 2 magnesium ions per tetramer.</text>
</comment>
<name>A0AAQ3QWN5_9BACT</name>
<evidence type="ECO:0000256" key="5">
    <source>
        <dbReference type="ARBA" id="ARBA00022598"/>
    </source>
</evidence>
<evidence type="ECO:0000259" key="14">
    <source>
        <dbReference type="PROSITE" id="PS50862"/>
    </source>
</evidence>
<accession>A0AAQ3QWN5</accession>
<dbReference type="GO" id="GO:0004826">
    <property type="term" value="F:phenylalanine-tRNA ligase activity"/>
    <property type="evidence" value="ECO:0007669"/>
    <property type="project" value="UniProtKB-UniRule"/>
</dbReference>
<proteinExistence type="inferred from homology"/>
<dbReference type="InterPro" id="IPR022911">
    <property type="entry name" value="Phe_tRNA_ligase_alpha1_bac"/>
</dbReference>
<evidence type="ECO:0000256" key="11">
    <source>
        <dbReference type="ARBA" id="ARBA00023146"/>
    </source>
</evidence>
<comment type="subcellular location">
    <subcellularLocation>
        <location evidence="1 13">Cytoplasm</location>
    </subcellularLocation>
</comment>
<protein>
    <recommendedName>
        <fullName evidence="13">Phenylalanine--tRNA ligase alpha subunit</fullName>
        <ecNumber evidence="13">6.1.1.20</ecNumber>
    </recommendedName>
    <alternativeName>
        <fullName evidence="13">Phenylalanyl-tRNA synthetase alpha subunit</fullName>
        <shortName evidence="13">PheRS</shortName>
    </alternativeName>
</protein>
<dbReference type="PROSITE" id="PS50862">
    <property type="entry name" value="AA_TRNA_LIGASE_II"/>
    <property type="match status" value="1"/>
</dbReference>
<dbReference type="Gene3D" id="3.30.930.10">
    <property type="entry name" value="Bira Bifunctional Protein, Domain 2"/>
    <property type="match status" value="1"/>
</dbReference>
<evidence type="ECO:0000256" key="9">
    <source>
        <dbReference type="ARBA" id="ARBA00022842"/>
    </source>
</evidence>
<dbReference type="SUPFAM" id="SSF46589">
    <property type="entry name" value="tRNA-binding arm"/>
    <property type="match status" value="1"/>
</dbReference>
<evidence type="ECO:0000256" key="7">
    <source>
        <dbReference type="ARBA" id="ARBA00022741"/>
    </source>
</evidence>
<organism evidence="15 16">
    <name type="scientific">Rubellicoccus peritrichatus</name>
    <dbReference type="NCBI Taxonomy" id="3080537"/>
    <lineage>
        <taxon>Bacteria</taxon>
        <taxon>Pseudomonadati</taxon>
        <taxon>Verrucomicrobiota</taxon>
        <taxon>Opitutia</taxon>
        <taxon>Puniceicoccales</taxon>
        <taxon>Cerasicoccaceae</taxon>
        <taxon>Rubellicoccus</taxon>
    </lineage>
</organism>
<dbReference type="InterPro" id="IPR006195">
    <property type="entry name" value="aa-tRNA-synth_II"/>
</dbReference>
<dbReference type="Proteomes" id="UP001304300">
    <property type="component" value="Chromosome"/>
</dbReference>
<evidence type="ECO:0000256" key="6">
    <source>
        <dbReference type="ARBA" id="ARBA00022723"/>
    </source>
</evidence>
<evidence type="ECO:0000256" key="13">
    <source>
        <dbReference type="HAMAP-Rule" id="MF_00281"/>
    </source>
</evidence>
<evidence type="ECO:0000256" key="12">
    <source>
        <dbReference type="ARBA" id="ARBA00049255"/>
    </source>
</evidence>
<dbReference type="InterPro" id="IPR004188">
    <property type="entry name" value="Phe-tRNA_ligase_II_N"/>
</dbReference>
<dbReference type="EMBL" id="CP136920">
    <property type="protein sequence ID" value="WOO42077.1"/>
    <property type="molecule type" value="Genomic_DNA"/>
</dbReference>
<dbReference type="Pfam" id="PF02912">
    <property type="entry name" value="Phe_tRNA-synt_N"/>
    <property type="match status" value="1"/>
</dbReference>
<evidence type="ECO:0000256" key="3">
    <source>
        <dbReference type="ARBA" id="ARBA00011209"/>
    </source>
</evidence>
<keyword evidence="6 13" id="KW-0479">Metal-binding</keyword>
<dbReference type="AlphaFoldDB" id="A0AAQ3QWN5"/>
<dbReference type="NCBIfam" id="TIGR00468">
    <property type="entry name" value="pheS"/>
    <property type="match status" value="1"/>
</dbReference>
<dbReference type="PANTHER" id="PTHR11538:SF41">
    <property type="entry name" value="PHENYLALANINE--TRNA LIGASE, MITOCHONDRIAL"/>
    <property type="match status" value="1"/>
</dbReference>
<dbReference type="EC" id="6.1.1.20" evidence="13"/>
<evidence type="ECO:0000256" key="10">
    <source>
        <dbReference type="ARBA" id="ARBA00022917"/>
    </source>
</evidence>
<feature type="domain" description="Aminoacyl-transfer RNA synthetases class-II family profile" evidence="14">
    <location>
        <begin position="116"/>
        <end position="328"/>
    </location>
</feature>
<keyword evidence="8 13" id="KW-0067">ATP-binding</keyword>
<evidence type="ECO:0000256" key="4">
    <source>
        <dbReference type="ARBA" id="ARBA00022490"/>
    </source>
</evidence>
<dbReference type="CDD" id="cd00496">
    <property type="entry name" value="PheRS_alpha_core"/>
    <property type="match status" value="1"/>
</dbReference>
<comment type="catalytic activity">
    <reaction evidence="12 13">
        <text>tRNA(Phe) + L-phenylalanine + ATP = L-phenylalanyl-tRNA(Phe) + AMP + diphosphate + H(+)</text>
        <dbReference type="Rhea" id="RHEA:19413"/>
        <dbReference type="Rhea" id="RHEA-COMP:9668"/>
        <dbReference type="Rhea" id="RHEA-COMP:9699"/>
        <dbReference type="ChEBI" id="CHEBI:15378"/>
        <dbReference type="ChEBI" id="CHEBI:30616"/>
        <dbReference type="ChEBI" id="CHEBI:33019"/>
        <dbReference type="ChEBI" id="CHEBI:58095"/>
        <dbReference type="ChEBI" id="CHEBI:78442"/>
        <dbReference type="ChEBI" id="CHEBI:78531"/>
        <dbReference type="ChEBI" id="CHEBI:456215"/>
        <dbReference type="EC" id="6.1.1.20"/>
    </reaction>
</comment>
<keyword evidence="16" id="KW-1185">Reference proteome</keyword>
<dbReference type="InterPro" id="IPR002319">
    <property type="entry name" value="Phenylalanyl-tRNA_Synthase"/>
</dbReference>
<keyword evidence="9 13" id="KW-0460">Magnesium</keyword>
<dbReference type="HAMAP" id="MF_00281">
    <property type="entry name" value="Phe_tRNA_synth_alpha1"/>
    <property type="match status" value="1"/>
</dbReference>
<reference evidence="15 16" key="1">
    <citation type="submission" date="2023-10" db="EMBL/GenBank/DDBJ databases">
        <title>Rubellicoccus peritrichatus gen. nov., sp. nov., isolated from an algae of coral reef tank.</title>
        <authorList>
            <person name="Luo J."/>
        </authorList>
    </citation>
    <scope>NUCLEOTIDE SEQUENCE [LARGE SCALE GENOMIC DNA]</scope>
    <source>
        <strain evidence="15 16">CR14</strain>
    </source>
</reference>
<comment type="similarity">
    <text evidence="2 13">Belongs to the class-II aminoacyl-tRNA synthetase family. Phe-tRNA synthetase alpha subunit type 1 subfamily.</text>
</comment>
<evidence type="ECO:0000256" key="8">
    <source>
        <dbReference type="ARBA" id="ARBA00022840"/>
    </source>
</evidence>
<dbReference type="InterPro" id="IPR045864">
    <property type="entry name" value="aa-tRNA-synth_II/BPL/LPL"/>
</dbReference>
<dbReference type="KEGG" id="puo:RZN69_03185"/>
<gene>
    <name evidence="13 15" type="primary">pheS</name>
    <name evidence="15" type="ORF">RZN69_03185</name>
</gene>